<keyword evidence="2 6" id="KW-0805">Transcription regulation</keyword>
<feature type="domain" description="RNA polymerase sigma factor 70 region 4 type 2" evidence="8">
    <location>
        <begin position="108"/>
        <end position="160"/>
    </location>
</feature>
<dbReference type="InterPro" id="IPR013325">
    <property type="entry name" value="RNA_pol_sigma_r2"/>
</dbReference>
<keyword evidence="4 6" id="KW-0238">DNA-binding</keyword>
<gene>
    <name evidence="9" type="ORF">J2736_002122</name>
</gene>
<sequence>MNNNTELQQSKLFETYSPFVFKVALLITRSRTLSDDITQETFIRIFKKIHLYDPLKPIEPWLYRITVNVTNNLLRKQKWLKFFGDVSIAKNSSSWEPESELLHYERDQELWESVGRLSVKYRQILVLHYYSEMSLNEISSILEIPLGTCKSRLNMALRKLRLELDLEKGGILDEI</sequence>
<dbReference type="InterPro" id="IPR039425">
    <property type="entry name" value="RNA_pol_sigma-70-like"/>
</dbReference>
<organism evidence="9 10">
    <name type="scientific">Paenibacillus qinlingensis</name>
    <dbReference type="NCBI Taxonomy" id="1837343"/>
    <lineage>
        <taxon>Bacteria</taxon>
        <taxon>Bacillati</taxon>
        <taxon>Bacillota</taxon>
        <taxon>Bacilli</taxon>
        <taxon>Bacillales</taxon>
        <taxon>Paenibacillaceae</taxon>
        <taxon>Paenibacillus</taxon>
    </lineage>
</organism>
<evidence type="ECO:0000259" key="7">
    <source>
        <dbReference type="Pfam" id="PF04542"/>
    </source>
</evidence>
<dbReference type="NCBIfam" id="TIGR02937">
    <property type="entry name" value="sigma70-ECF"/>
    <property type="match status" value="1"/>
</dbReference>
<keyword evidence="5 6" id="KW-0804">Transcription</keyword>
<dbReference type="SUPFAM" id="SSF88659">
    <property type="entry name" value="Sigma3 and sigma4 domains of RNA polymerase sigma factors"/>
    <property type="match status" value="1"/>
</dbReference>
<dbReference type="CDD" id="cd06171">
    <property type="entry name" value="Sigma70_r4"/>
    <property type="match status" value="1"/>
</dbReference>
<dbReference type="InterPro" id="IPR013249">
    <property type="entry name" value="RNA_pol_sigma70_r4_t2"/>
</dbReference>
<dbReference type="PANTHER" id="PTHR43133:SF60">
    <property type="entry name" value="RNA POLYMERASE SIGMA FACTOR SIGV"/>
    <property type="match status" value="1"/>
</dbReference>
<dbReference type="Gene3D" id="1.10.10.10">
    <property type="entry name" value="Winged helix-like DNA-binding domain superfamily/Winged helix DNA-binding domain"/>
    <property type="match status" value="1"/>
</dbReference>
<keyword evidence="3 6" id="KW-0731">Sigma factor</keyword>
<proteinExistence type="inferred from homology"/>
<protein>
    <recommendedName>
        <fullName evidence="6">RNA polymerase sigma factor</fullName>
    </recommendedName>
</protein>
<dbReference type="InterPro" id="IPR014284">
    <property type="entry name" value="RNA_pol_sigma-70_dom"/>
</dbReference>
<dbReference type="Proteomes" id="UP001267290">
    <property type="component" value="Unassembled WGS sequence"/>
</dbReference>
<evidence type="ECO:0000256" key="4">
    <source>
        <dbReference type="ARBA" id="ARBA00023125"/>
    </source>
</evidence>
<evidence type="ECO:0000313" key="9">
    <source>
        <dbReference type="EMBL" id="MDR6550935.1"/>
    </source>
</evidence>
<evidence type="ECO:0000313" key="10">
    <source>
        <dbReference type="Proteomes" id="UP001267290"/>
    </source>
</evidence>
<dbReference type="SUPFAM" id="SSF88946">
    <property type="entry name" value="Sigma2 domain of RNA polymerase sigma factors"/>
    <property type="match status" value="1"/>
</dbReference>
<comment type="caution">
    <text evidence="9">The sequence shown here is derived from an EMBL/GenBank/DDBJ whole genome shotgun (WGS) entry which is preliminary data.</text>
</comment>
<dbReference type="Pfam" id="PF08281">
    <property type="entry name" value="Sigma70_r4_2"/>
    <property type="match status" value="1"/>
</dbReference>
<accession>A0ABU1NTX7</accession>
<evidence type="ECO:0000256" key="5">
    <source>
        <dbReference type="ARBA" id="ARBA00023163"/>
    </source>
</evidence>
<dbReference type="RefSeq" id="WP_310226165.1">
    <property type="nucleotide sequence ID" value="NZ_JAVDSB010000002.1"/>
</dbReference>
<dbReference type="InterPro" id="IPR000838">
    <property type="entry name" value="RNA_pol_sigma70_ECF_CS"/>
</dbReference>
<evidence type="ECO:0000256" key="2">
    <source>
        <dbReference type="ARBA" id="ARBA00023015"/>
    </source>
</evidence>
<dbReference type="Gene3D" id="1.10.1740.10">
    <property type="match status" value="1"/>
</dbReference>
<dbReference type="EMBL" id="JAVDSB010000002">
    <property type="protein sequence ID" value="MDR6550935.1"/>
    <property type="molecule type" value="Genomic_DNA"/>
</dbReference>
<evidence type="ECO:0000256" key="6">
    <source>
        <dbReference type="RuleBase" id="RU000716"/>
    </source>
</evidence>
<evidence type="ECO:0000259" key="8">
    <source>
        <dbReference type="Pfam" id="PF08281"/>
    </source>
</evidence>
<name>A0ABU1NTX7_9BACL</name>
<reference evidence="9 10" key="1">
    <citation type="submission" date="2023-07" db="EMBL/GenBank/DDBJ databases">
        <title>Sorghum-associated microbial communities from plants grown in Nebraska, USA.</title>
        <authorList>
            <person name="Schachtman D."/>
        </authorList>
    </citation>
    <scope>NUCLEOTIDE SEQUENCE [LARGE SCALE GENOMIC DNA]</scope>
    <source>
        <strain evidence="9 10">CC258</strain>
    </source>
</reference>
<dbReference type="InterPro" id="IPR036388">
    <property type="entry name" value="WH-like_DNA-bd_sf"/>
</dbReference>
<evidence type="ECO:0000256" key="1">
    <source>
        <dbReference type="ARBA" id="ARBA00010641"/>
    </source>
</evidence>
<dbReference type="Pfam" id="PF04542">
    <property type="entry name" value="Sigma70_r2"/>
    <property type="match status" value="1"/>
</dbReference>
<evidence type="ECO:0000256" key="3">
    <source>
        <dbReference type="ARBA" id="ARBA00023082"/>
    </source>
</evidence>
<dbReference type="PANTHER" id="PTHR43133">
    <property type="entry name" value="RNA POLYMERASE ECF-TYPE SIGMA FACTO"/>
    <property type="match status" value="1"/>
</dbReference>
<feature type="domain" description="RNA polymerase sigma-70 region 2" evidence="7">
    <location>
        <begin position="12"/>
        <end position="79"/>
    </location>
</feature>
<dbReference type="PROSITE" id="PS01063">
    <property type="entry name" value="SIGMA70_ECF"/>
    <property type="match status" value="1"/>
</dbReference>
<dbReference type="InterPro" id="IPR007627">
    <property type="entry name" value="RNA_pol_sigma70_r2"/>
</dbReference>
<comment type="similarity">
    <text evidence="1 6">Belongs to the sigma-70 factor family. ECF subfamily.</text>
</comment>
<dbReference type="InterPro" id="IPR013324">
    <property type="entry name" value="RNA_pol_sigma_r3/r4-like"/>
</dbReference>
<keyword evidence="10" id="KW-1185">Reference proteome</keyword>